<keyword evidence="3" id="KW-0677">Repeat</keyword>
<name>A0A7S0LAA6_9EUKA</name>
<sequence>MVFVTLLHHHPHSKAHSPDIQTVRTLLAPSVRCKSCPMGKAKSGKSSANSKRAPAAQLLDGDFLSSELQAVLTAIFHRFDVDSDGALNAYEVQSYTRTCNGGEGLDDDELEQMRQYFDKDGDGNLTLRGFFQMYHLQTQARPVDTWNDLKALGYNKALQPVTADAVADSERRASGAEKGSVQPPATALAPAAEAPTMGEVEQVAAKEELRASLVGVQEHPEGPEAHRRVAAALQALGRGDAANRSLRQAEALEASNACETGNPVLVNHTAALKCLLSAS</sequence>
<dbReference type="GO" id="GO:0060170">
    <property type="term" value="C:ciliary membrane"/>
    <property type="evidence" value="ECO:0007669"/>
    <property type="project" value="TreeGrafter"/>
</dbReference>
<dbReference type="InterPro" id="IPR011992">
    <property type="entry name" value="EF-hand-dom_pair"/>
</dbReference>
<comment type="subcellular location">
    <subcellularLocation>
        <location evidence="1">Membrane</location>
    </subcellularLocation>
</comment>
<keyword evidence="2" id="KW-0479">Metal-binding</keyword>
<evidence type="ECO:0000256" key="2">
    <source>
        <dbReference type="ARBA" id="ARBA00022723"/>
    </source>
</evidence>
<dbReference type="AlphaFoldDB" id="A0A7S0LAA6"/>
<dbReference type="Gene3D" id="1.10.238.10">
    <property type="entry name" value="EF-hand"/>
    <property type="match status" value="1"/>
</dbReference>
<evidence type="ECO:0000256" key="5">
    <source>
        <dbReference type="ARBA" id="ARBA00023136"/>
    </source>
</evidence>
<evidence type="ECO:0000259" key="7">
    <source>
        <dbReference type="PROSITE" id="PS50222"/>
    </source>
</evidence>
<dbReference type="EMBL" id="HBEY01015650">
    <property type="protein sequence ID" value="CAD8604226.1"/>
    <property type="molecule type" value="Transcribed_RNA"/>
</dbReference>
<keyword evidence="4" id="KW-0106">Calcium</keyword>
<dbReference type="InterPro" id="IPR002048">
    <property type="entry name" value="EF_hand_dom"/>
</dbReference>
<dbReference type="CDD" id="cd00051">
    <property type="entry name" value="EFh"/>
    <property type="match status" value="1"/>
</dbReference>
<dbReference type="SUPFAM" id="SSF47473">
    <property type="entry name" value="EF-hand"/>
    <property type="match status" value="1"/>
</dbReference>
<dbReference type="PROSITE" id="PS50096">
    <property type="entry name" value="IQ"/>
    <property type="match status" value="1"/>
</dbReference>
<dbReference type="Pfam" id="PF13499">
    <property type="entry name" value="EF-hand_7"/>
    <property type="match status" value="1"/>
</dbReference>
<organism evidence="8">
    <name type="scientific">Coccolithus braarudii</name>
    <dbReference type="NCBI Taxonomy" id="221442"/>
    <lineage>
        <taxon>Eukaryota</taxon>
        <taxon>Haptista</taxon>
        <taxon>Haptophyta</taxon>
        <taxon>Prymnesiophyceae</taxon>
        <taxon>Coccolithales</taxon>
        <taxon>Coccolithaceae</taxon>
        <taxon>Coccolithus</taxon>
    </lineage>
</organism>
<dbReference type="InterPro" id="IPR018247">
    <property type="entry name" value="EF_Hand_1_Ca_BS"/>
</dbReference>
<dbReference type="PANTHER" id="PTHR46819">
    <property type="entry name" value="EF-HAND CALCIUM-BINDING DOMAIN-CONTAINING PROTEIN 7"/>
    <property type="match status" value="1"/>
</dbReference>
<dbReference type="GO" id="GO:1903569">
    <property type="term" value="P:positive regulation of protein localization to ciliary membrane"/>
    <property type="evidence" value="ECO:0007669"/>
    <property type="project" value="TreeGrafter"/>
</dbReference>
<dbReference type="GO" id="GO:0005509">
    <property type="term" value="F:calcium ion binding"/>
    <property type="evidence" value="ECO:0007669"/>
    <property type="project" value="InterPro"/>
</dbReference>
<keyword evidence="5" id="KW-0472">Membrane</keyword>
<evidence type="ECO:0000256" key="1">
    <source>
        <dbReference type="ARBA" id="ARBA00004370"/>
    </source>
</evidence>
<evidence type="ECO:0000256" key="3">
    <source>
        <dbReference type="ARBA" id="ARBA00022737"/>
    </source>
</evidence>
<dbReference type="GO" id="GO:0098797">
    <property type="term" value="C:plasma membrane protein complex"/>
    <property type="evidence" value="ECO:0007669"/>
    <property type="project" value="TreeGrafter"/>
</dbReference>
<evidence type="ECO:0000313" key="8">
    <source>
        <dbReference type="EMBL" id="CAD8604226.1"/>
    </source>
</evidence>
<proteinExistence type="predicted"/>
<accession>A0A7S0LAA6</accession>
<gene>
    <name evidence="8" type="ORF">CPEL01642_LOCUS7561</name>
</gene>
<evidence type="ECO:0000256" key="4">
    <source>
        <dbReference type="ARBA" id="ARBA00022837"/>
    </source>
</evidence>
<dbReference type="PANTHER" id="PTHR46819:SF1">
    <property type="entry name" value="EF-HAND CALCIUM-BINDING DOMAIN-CONTAINING PROTEIN 7"/>
    <property type="match status" value="1"/>
</dbReference>
<feature type="region of interest" description="Disordered" evidence="6">
    <location>
        <begin position="165"/>
        <end position="197"/>
    </location>
</feature>
<feature type="domain" description="EF-hand" evidence="7">
    <location>
        <begin position="67"/>
        <end position="102"/>
    </location>
</feature>
<dbReference type="PROSITE" id="PS00018">
    <property type="entry name" value="EF_HAND_1"/>
    <property type="match status" value="1"/>
</dbReference>
<feature type="compositionally biased region" description="Low complexity" evidence="6">
    <location>
        <begin position="183"/>
        <end position="195"/>
    </location>
</feature>
<dbReference type="PROSITE" id="PS50222">
    <property type="entry name" value="EF_HAND_2"/>
    <property type="match status" value="1"/>
</dbReference>
<dbReference type="InterPro" id="IPR052266">
    <property type="entry name" value="Miro-EF-hand_domain"/>
</dbReference>
<evidence type="ECO:0000256" key="6">
    <source>
        <dbReference type="SAM" id="MobiDB-lite"/>
    </source>
</evidence>
<reference evidence="8" key="1">
    <citation type="submission" date="2021-01" db="EMBL/GenBank/DDBJ databases">
        <authorList>
            <person name="Corre E."/>
            <person name="Pelletier E."/>
            <person name="Niang G."/>
            <person name="Scheremetjew M."/>
            <person name="Finn R."/>
            <person name="Kale V."/>
            <person name="Holt S."/>
            <person name="Cochrane G."/>
            <person name="Meng A."/>
            <person name="Brown T."/>
            <person name="Cohen L."/>
        </authorList>
    </citation>
    <scope>NUCLEOTIDE SEQUENCE</scope>
    <source>
        <strain evidence="8">PLY182g</strain>
    </source>
</reference>
<protein>
    <recommendedName>
        <fullName evidence="7">EF-hand domain-containing protein</fullName>
    </recommendedName>
</protein>